<accession>A0A3E2X218</accession>
<evidence type="ECO:0000256" key="6">
    <source>
        <dbReference type="ARBA" id="ARBA00022917"/>
    </source>
</evidence>
<dbReference type="GO" id="GO:0016740">
    <property type="term" value="F:transferase activity"/>
    <property type="evidence" value="ECO:0007669"/>
    <property type="project" value="UniProtKB-ARBA"/>
</dbReference>
<dbReference type="SUPFAM" id="SSF46589">
    <property type="entry name" value="tRNA-binding arm"/>
    <property type="match status" value="1"/>
</dbReference>
<evidence type="ECO:0000259" key="12">
    <source>
        <dbReference type="PROSITE" id="PS50862"/>
    </source>
</evidence>
<keyword evidence="2" id="KW-0963">Cytoplasm</keyword>
<dbReference type="EMBL" id="QVIA01000001">
    <property type="protein sequence ID" value="RGC35446.1"/>
    <property type="molecule type" value="Genomic_DNA"/>
</dbReference>
<feature type="binding site" evidence="9">
    <location>
        <position position="288"/>
    </location>
    <ligand>
        <name>L-serine</name>
        <dbReference type="ChEBI" id="CHEBI:33384"/>
    </ligand>
</feature>
<dbReference type="Pfam" id="PF02403">
    <property type="entry name" value="Seryl_tRNA_N"/>
    <property type="match status" value="1"/>
</dbReference>
<dbReference type="InterPro" id="IPR015866">
    <property type="entry name" value="Ser-tRNA-synth_1_N"/>
</dbReference>
<keyword evidence="6" id="KW-0648">Protein biosynthesis</keyword>
<protein>
    <recommendedName>
        <fullName evidence="1 8">Serine--tRNA ligase</fullName>
        <ecNumber evidence="1 8">6.1.1.11</ecNumber>
    </recommendedName>
</protein>
<keyword evidence="11" id="KW-0175">Coiled coil</keyword>
<dbReference type="PRINTS" id="PR00981">
    <property type="entry name" value="TRNASYNTHSER"/>
</dbReference>
<feature type="site" description="Important for serine binding" evidence="9">
    <location>
        <position position="386"/>
    </location>
</feature>
<evidence type="ECO:0000313" key="13">
    <source>
        <dbReference type="EMBL" id="RGC35446.1"/>
    </source>
</evidence>
<dbReference type="Gene3D" id="3.30.930.10">
    <property type="entry name" value="Bira Bifunctional Protein, Domain 2"/>
    <property type="match status" value="1"/>
</dbReference>
<keyword evidence="4" id="KW-0547">Nucleotide-binding</keyword>
<organism evidence="13 14">
    <name type="scientific">Hungatella hathewayi</name>
    <dbReference type="NCBI Taxonomy" id="154046"/>
    <lineage>
        <taxon>Bacteria</taxon>
        <taxon>Bacillati</taxon>
        <taxon>Bacillota</taxon>
        <taxon>Clostridia</taxon>
        <taxon>Lachnospirales</taxon>
        <taxon>Lachnospiraceae</taxon>
        <taxon>Hungatella</taxon>
    </lineage>
</organism>
<name>A0A3E2X218_9FIRM</name>
<reference evidence="13 14" key="1">
    <citation type="submission" date="2018-08" db="EMBL/GenBank/DDBJ databases">
        <title>A genome reference for cultivated species of the human gut microbiota.</title>
        <authorList>
            <person name="Zou Y."/>
            <person name="Xue W."/>
            <person name="Luo G."/>
        </authorList>
    </citation>
    <scope>NUCLEOTIDE SEQUENCE [LARGE SCALE GENOMIC DNA]</scope>
    <source>
        <strain evidence="13 14">AF19-21</strain>
    </source>
</reference>
<dbReference type="EC" id="6.1.1.11" evidence="1 8"/>
<dbReference type="InterPro" id="IPR045864">
    <property type="entry name" value="aa-tRNA-synth_II/BPL/LPL"/>
</dbReference>
<feature type="binding site" evidence="10">
    <location>
        <begin position="265"/>
        <end position="267"/>
    </location>
    <ligand>
        <name>ATP</name>
        <dbReference type="ChEBI" id="CHEBI:30616"/>
    </ligand>
</feature>
<evidence type="ECO:0000256" key="1">
    <source>
        <dbReference type="ARBA" id="ARBA00012840"/>
    </source>
</evidence>
<evidence type="ECO:0000256" key="2">
    <source>
        <dbReference type="ARBA" id="ARBA00022490"/>
    </source>
</evidence>
<dbReference type="InterPro" id="IPR006195">
    <property type="entry name" value="aa-tRNA-synth_II"/>
</dbReference>
<evidence type="ECO:0000256" key="11">
    <source>
        <dbReference type="SAM" id="Coils"/>
    </source>
</evidence>
<keyword evidence="3 13" id="KW-0436">Ligase</keyword>
<dbReference type="RefSeq" id="WP_025653871.1">
    <property type="nucleotide sequence ID" value="NZ_QVIA01000001.1"/>
</dbReference>
<dbReference type="Pfam" id="PF00587">
    <property type="entry name" value="tRNA-synt_2b"/>
    <property type="match status" value="1"/>
</dbReference>
<sequence length="428" mass="48744">MLDIKFVRNNPEAVKQNIKNKFQDEKLPLVDEVLELDKKNRDIKQEVEALRAEKNKISKEIGALMAQGKKEEAAVLKQKVAENADRMEALSAEEKEVEENIRKIMMIIPNIIDPSVPIGKDDSENVEVERYGEPFVPDFEIPYHTEIMERFNGIDLDSARRVAGNGFYYLMGDIARLHSSVISYARDFMIDRGFTYCVPPFMIRSNVVTGVMSFAEMDAMMYKIEGEDLYLIGTSEHSMIGKFIDTQLQEAELPQTLTSYSPCFRKEKGAHGIEERGVYRIHQFEKQEMIVVCKPEDSMEWYDKLWQNTVDLFRSLDVPVRTLECCSGDLADLKVKSVDVEAWSPRQKKYFEVGSCSNLGDAQARRLGIRVKGDKTKYFAHTLNNTVAAPPRMLIAFLENNLQADGSVKIPEALRPYMGGNAVITPKN</sequence>
<dbReference type="GO" id="GO:0005524">
    <property type="term" value="F:ATP binding"/>
    <property type="evidence" value="ECO:0007669"/>
    <property type="project" value="UniProtKB-KW"/>
</dbReference>
<comment type="caution">
    <text evidence="13">The sequence shown here is derived from an EMBL/GenBank/DDBJ whole genome shotgun (WGS) entry which is preliminary data.</text>
</comment>
<evidence type="ECO:0000256" key="5">
    <source>
        <dbReference type="ARBA" id="ARBA00022840"/>
    </source>
</evidence>
<feature type="binding site" evidence="9">
    <location>
        <position position="234"/>
    </location>
    <ligand>
        <name>L-serine</name>
        <dbReference type="ChEBI" id="CHEBI:33384"/>
    </ligand>
</feature>
<dbReference type="Gene3D" id="1.10.287.40">
    <property type="entry name" value="Serine-tRNA synthetase, tRNA binding domain"/>
    <property type="match status" value="1"/>
</dbReference>
<feature type="coiled-coil region" evidence="11">
    <location>
        <begin position="33"/>
        <end position="100"/>
    </location>
</feature>
<feature type="binding site" evidence="10">
    <location>
        <begin position="352"/>
        <end position="355"/>
    </location>
    <ligand>
        <name>ATP</name>
        <dbReference type="ChEBI" id="CHEBI:30616"/>
    </ligand>
</feature>
<dbReference type="GeneID" id="93336359"/>
<dbReference type="Proteomes" id="UP000261111">
    <property type="component" value="Unassembled WGS sequence"/>
</dbReference>
<dbReference type="InterPro" id="IPR010978">
    <property type="entry name" value="tRNA-bd_arm"/>
</dbReference>
<dbReference type="GO" id="GO:0005737">
    <property type="term" value="C:cytoplasm"/>
    <property type="evidence" value="ECO:0007669"/>
    <property type="project" value="UniProtKB-UniRule"/>
</dbReference>
<dbReference type="AlphaFoldDB" id="A0A3E2X218"/>
<dbReference type="GO" id="GO:0140096">
    <property type="term" value="F:catalytic activity, acting on a protein"/>
    <property type="evidence" value="ECO:0007669"/>
    <property type="project" value="UniProtKB-ARBA"/>
</dbReference>
<dbReference type="SUPFAM" id="SSF55681">
    <property type="entry name" value="Class II aaRS and biotin synthetases"/>
    <property type="match status" value="1"/>
</dbReference>
<proteinExistence type="predicted"/>
<dbReference type="InterPro" id="IPR002317">
    <property type="entry name" value="Ser-tRNA-ligase_type_1"/>
</dbReference>
<evidence type="ECO:0000256" key="9">
    <source>
        <dbReference type="PIRSR" id="PIRSR001529-1"/>
    </source>
</evidence>
<evidence type="ECO:0000256" key="10">
    <source>
        <dbReference type="PIRSR" id="PIRSR001529-2"/>
    </source>
</evidence>
<gene>
    <name evidence="13" type="ORF">DWX41_00145</name>
</gene>
<dbReference type="InterPro" id="IPR002314">
    <property type="entry name" value="aa-tRNA-synt_IIb"/>
</dbReference>
<dbReference type="GO" id="GO:0004828">
    <property type="term" value="F:serine-tRNA ligase activity"/>
    <property type="evidence" value="ECO:0007669"/>
    <property type="project" value="UniProtKB-UniRule"/>
</dbReference>
<keyword evidence="5 10" id="KW-0067">ATP-binding</keyword>
<evidence type="ECO:0000313" key="14">
    <source>
        <dbReference type="Proteomes" id="UP000261111"/>
    </source>
</evidence>
<feature type="binding site" evidence="9">
    <location>
        <position position="384"/>
    </location>
    <ligand>
        <name>L-serine</name>
        <dbReference type="ChEBI" id="CHEBI:33384"/>
    </ligand>
</feature>
<evidence type="ECO:0000256" key="8">
    <source>
        <dbReference type="NCBIfam" id="TIGR00414"/>
    </source>
</evidence>
<keyword evidence="7" id="KW-0030">Aminoacyl-tRNA synthetase</keyword>
<evidence type="ECO:0000256" key="7">
    <source>
        <dbReference type="ARBA" id="ARBA00023146"/>
    </source>
</evidence>
<dbReference type="InterPro" id="IPR042103">
    <property type="entry name" value="SerRS_1_N_sf"/>
</dbReference>
<feature type="binding site" evidence="9">
    <location>
        <position position="265"/>
    </location>
    <ligand>
        <name>L-serine</name>
        <dbReference type="ChEBI" id="CHEBI:33384"/>
    </ligand>
</feature>
<dbReference type="PROSITE" id="PS50862">
    <property type="entry name" value="AA_TRNA_LIGASE_II"/>
    <property type="match status" value="1"/>
</dbReference>
<dbReference type="PIRSF" id="PIRSF001529">
    <property type="entry name" value="Ser-tRNA-synth_IIa"/>
    <property type="match status" value="1"/>
</dbReference>
<evidence type="ECO:0000256" key="3">
    <source>
        <dbReference type="ARBA" id="ARBA00022598"/>
    </source>
</evidence>
<dbReference type="PANTHER" id="PTHR11778">
    <property type="entry name" value="SERYL-TRNA SYNTHETASE"/>
    <property type="match status" value="1"/>
</dbReference>
<dbReference type="NCBIfam" id="TIGR00414">
    <property type="entry name" value="serS"/>
    <property type="match status" value="1"/>
</dbReference>
<dbReference type="GO" id="GO:0006434">
    <property type="term" value="P:seryl-tRNA aminoacylation"/>
    <property type="evidence" value="ECO:0007669"/>
    <property type="project" value="UniProtKB-UniRule"/>
</dbReference>
<evidence type="ECO:0000256" key="4">
    <source>
        <dbReference type="ARBA" id="ARBA00022741"/>
    </source>
</evidence>
<feature type="domain" description="Aminoacyl-transfer RNA synthetases class-II family profile" evidence="12">
    <location>
        <begin position="143"/>
        <end position="411"/>
    </location>
</feature>